<evidence type="ECO:0000313" key="2">
    <source>
        <dbReference type="EMBL" id="KAF7234815.1"/>
    </source>
</evidence>
<gene>
    <name evidence="2" type="ORF">EG68_11530</name>
</gene>
<keyword evidence="1" id="KW-0812">Transmembrane</keyword>
<evidence type="ECO:0000313" key="3">
    <source>
        <dbReference type="Proteomes" id="UP000822476"/>
    </source>
</evidence>
<evidence type="ECO:0000256" key="1">
    <source>
        <dbReference type="SAM" id="Phobius"/>
    </source>
</evidence>
<comment type="caution">
    <text evidence="2">The sequence shown here is derived from an EMBL/GenBank/DDBJ whole genome shotgun (WGS) entry which is preliminary data.</text>
</comment>
<feature type="transmembrane region" description="Helical" evidence="1">
    <location>
        <begin position="65"/>
        <end position="86"/>
    </location>
</feature>
<reference evidence="2" key="1">
    <citation type="submission" date="2019-07" db="EMBL/GenBank/DDBJ databases">
        <title>Annotation for the trematode Paragonimus miyazaki's.</title>
        <authorList>
            <person name="Choi Y.-J."/>
        </authorList>
    </citation>
    <scope>NUCLEOTIDE SEQUENCE</scope>
    <source>
        <strain evidence="2">Japan</strain>
    </source>
</reference>
<dbReference type="Proteomes" id="UP000822476">
    <property type="component" value="Unassembled WGS sequence"/>
</dbReference>
<dbReference type="OrthoDB" id="10018333at2759"/>
<dbReference type="EMBL" id="JTDE01008646">
    <property type="protein sequence ID" value="KAF7234815.1"/>
    <property type="molecule type" value="Genomic_DNA"/>
</dbReference>
<keyword evidence="1" id="KW-1133">Transmembrane helix</keyword>
<name>A0A8S9YJ17_9TREM</name>
<protein>
    <submittedName>
        <fullName evidence="2">Uncharacterized protein</fullName>
    </submittedName>
</protein>
<proteinExistence type="predicted"/>
<sequence length="107" mass="12303">MKLTLRVNLECTPVLPARCIDLQVVYAIAVRVEMENDVLKRFMKYTEKSNIQRSSVVRAHNRRNLSVMLIASAVAAGTYVLSIYAISRDRHLDESFDRLPDYQPGKY</sequence>
<dbReference type="AlphaFoldDB" id="A0A8S9YJ17"/>
<organism evidence="2 3">
    <name type="scientific">Paragonimus skrjabini miyazakii</name>
    <dbReference type="NCBI Taxonomy" id="59628"/>
    <lineage>
        <taxon>Eukaryota</taxon>
        <taxon>Metazoa</taxon>
        <taxon>Spiralia</taxon>
        <taxon>Lophotrochozoa</taxon>
        <taxon>Platyhelminthes</taxon>
        <taxon>Trematoda</taxon>
        <taxon>Digenea</taxon>
        <taxon>Plagiorchiida</taxon>
        <taxon>Troglotremata</taxon>
        <taxon>Troglotrematidae</taxon>
        <taxon>Paragonimus</taxon>
    </lineage>
</organism>
<keyword evidence="1" id="KW-0472">Membrane</keyword>
<accession>A0A8S9YJ17</accession>
<keyword evidence="3" id="KW-1185">Reference proteome</keyword>